<dbReference type="EMBL" id="JANPWB010000010">
    <property type="protein sequence ID" value="KAJ1139661.1"/>
    <property type="molecule type" value="Genomic_DNA"/>
</dbReference>
<evidence type="ECO:0000313" key="3">
    <source>
        <dbReference type="Proteomes" id="UP001066276"/>
    </source>
</evidence>
<feature type="compositionally biased region" description="Polar residues" evidence="1">
    <location>
        <begin position="164"/>
        <end position="185"/>
    </location>
</feature>
<organism evidence="2 3">
    <name type="scientific">Pleurodeles waltl</name>
    <name type="common">Iberian ribbed newt</name>
    <dbReference type="NCBI Taxonomy" id="8319"/>
    <lineage>
        <taxon>Eukaryota</taxon>
        <taxon>Metazoa</taxon>
        <taxon>Chordata</taxon>
        <taxon>Craniata</taxon>
        <taxon>Vertebrata</taxon>
        <taxon>Euteleostomi</taxon>
        <taxon>Amphibia</taxon>
        <taxon>Batrachia</taxon>
        <taxon>Caudata</taxon>
        <taxon>Salamandroidea</taxon>
        <taxon>Salamandridae</taxon>
        <taxon>Pleurodelinae</taxon>
        <taxon>Pleurodeles</taxon>
    </lineage>
</organism>
<protein>
    <submittedName>
        <fullName evidence="2">Uncharacterized protein</fullName>
    </submittedName>
</protein>
<dbReference type="Proteomes" id="UP001066276">
    <property type="component" value="Chromosome 6"/>
</dbReference>
<accession>A0AAV7QJZ5</accession>
<comment type="caution">
    <text evidence="2">The sequence shown here is derived from an EMBL/GenBank/DDBJ whole genome shotgun (WGS) entry which is preliminary data.</text>
</comment>
<sequence>MRGRKPSTKLTPFWLKALLEGNGGVQECQQAAGKHSNKIVPGDWVKIKSGRCIGGFNKFQGPFKVKDIQRWHVVLENGEKWNFVRVARFGVQGSKYGTQRSECEGSMLMEDEGVVSESQSYRKEGESGSLTFDDETARSIVGAPKNLDKSGMSTSRSSEDERVTISQTSEVESPQNIPEIEQSSGEGCLHSKEQRQRRPPLYLKDYVK</sequence>
<feature type="region of interest" description="Disordered" evidence="1">
    <location>
        <begin position="140"/>
        <end position="208"/>
    </location>
</feature>
<evidence type="ECO:0000256" key="1">
    <source>
        <dbReference type="SAM" id="MobiDB-lite"/>
    </source>
</evidence>
<name>A0AAV7QJZ5_PLEWA</name>
<evidence type="ECO:0000313" key="2">
    <source>
        <dbReference type="EMBL" id="KAJ1139661.1"/>
    </source>
</evidence>
<gene>
    <name evidence="2" type="ORF">NDU88_006028</name>
</gene>
<dbReference type="AlphaFoldDB" id="A0AAV7QJZ5"/>
<proteinExistence type="predicted"/>
<reference evidence="2" key="1">
    <citation type="journal article" date="2022" name="bioRxiv">
        <title>Sequencing and chromosome-scale assembly of the giantPleurodeles waltlgenome.</title>
        <authorList>
            <person name="Brown T."/>
            <person name="Elewa A."/>
            <person name="Iarovenko S."/>
            <person name="Subramanian E."/>
            <person name="Araus A.J."/>
            <person name="Petzold A."/>
            <person name="Susuki M."/>
            <person name="Suzuki K.-i.T."/>
            <person name="Hayashi T."/>
            <person name="Toyoda A."/>
            <person name="Oliveira C."/>
            <person name="Osipova E."/>
            <person name="Leigh N.D."/>
            <person name="Simon A."/>
            <person name="Yun M.H."/>
        </authorList>
    </citation>
    <scope>NUCLEOTIDE SEQUENCE</scope>
    <source>
        <strain evidence="2">20211129_DDA</strain>
        <tissue evidence="2">Liver</tissue>
    </source>
</reference>
<keyword evidence="3" id="KW-1185">Reference proteome</keyword>